<dbReference type="EMBL" id="CP077107">
    <property type="protein sequence ID" value="QXO95399.1"/>
    <property type="molecule type" value="Genomic_DNA"/>
</dbReference>
<dbReference type="Pfam" id="PF15931">
    <property type="entry name" value="DUF4747"/>
    <property type="match status" value="1"/>
</dbReference>
<feature type="coiled-coil region" evidence="1">
    <location>
        <begin position="46"/>
        <end position="76"/>
    </location>
</feature>
<proteinExistence type="predicted"/>
<evidence type="ECO:0000256" key="1">
    <source>
        <dbReference type="SAM" id="Coils"/>
    </source>
</evidence>
<organism evidence="2 3">
    <name type="scientific">Methanospirillum hungatei</name>
    <dbReference type="NCBI Taxonomy" id="2203"/>
    <lineage>
        <taxon>Archaea</taxon>
        <taxon>Methanobacteriati</taxon>
        <taxon>Methanobacteriota</taxon>
        <taxon>Stenosarchaea group</taxon>
        <taxon>Methanomicrobia</taxon>
        <taxon>Methanomicrobiales</taxon>
        <taxon>Methanospirillaceae</taxon>
        <taxon>Methanospirillum</taxon>
    </lineage>
</organism>
<reference evidence="2 3" key="1">
    <citation type="submission" date="2021-06" db="EMBL/GenBank/DDBJ databases">
        <title>Complete genome sequence of the secondary alcohol utilizing methanogen Methanospirillum hungatei strain GP1.</title>
        <authorList>
            <person name="Day L.A."/>
            <person name="Costa K.C."/>
        </authorList>
    </citation>
    <scope>NUCLEOTIDE SEQUENCE [LARGE SCALE GENOMIC DNA]</scope>
    <source>
        <strain evidence="2 3">GP1</strain>
    </source>
</reference>
<evidence type="ECO:0000313" key="3">
    <source>
        <dbReference type="Proteomes" id="UP000694228"/>
    </source>
</evidence>
<dbReference type="InterPro" id="IPR031832">
    <property type="entry name" value="DUF4747"/>
</dbReference>
<protein>
    <submittedName>
        <fullName evidence="2">Uncharacterized protein</fullName>
    </submittedName>
</protein>
<keyword evidence="1" id="KW-0175">Coiled coil</keyword>
<dbReference type="AlphaFoldDB" id="A0A8F5ZH51"/>
<sequence>MTKSKLLFARLTFHANPSDLDLSIKKTLELRKKSLLGVISYSMNPNKIILQEIEEMKKKEKEINKKEKQTKKIILDDWSYIELIRDSRYYNKSLFKFAGIQINDNTIFGKLGKNTSHQYNVEDDETEDFRSEFIESKDFCYFLIDIKSSIICFENKNTVGHLAPIILIQDAFNALHRGVEQIEINLITKRKSILDNTESMKKITKISLKLSLPNPNSTPLSEPMRQYIKRMNADGMEMDVNSPKGLDMGFFKAFFVSGIALAEEGYGKVKVKGIVEKNNKDQGIVIETYNYPYSVSTDLSTFEKTTDKEKVLLENIHNLEELLEENKDE</sequence>
<dbReference type="Proteomes" id="UP000694228">
    <property type="component" value="Chromosome"/>
</dbReference>
<name>A0A8F5ZH51_METHU</name>
<evidence type="ECO:0000313" key="2">
    <source>
        <dbReference type="EMBL" id="QXO95399.1"/>
    </source>
</evidence>
<accession>A0A8F5ZH51</accession>
<gene>
    <name evidence="2" type="ORF">KSK55_03065</name>
</gene>